<evidence type="ECO:0000313" key="1">
    <source>
        <dbReference type="EMBL" id="EKO35771.1"/>
    </source>
</evidence>
<proteinExistence type="predicted"/>
<dbReference type="AlphaFoldDB" id="A0A0E2BK78"/>
<organism evidence="1 2">
    <name type="scientific">Leptospira santarosai str. MOR084</name>
    <dbReference type="NCBI Taxonomy" id="1049984"/>
    <lineage>
        <taxon>Bacteria</taxon>
        <taxon>Pseudomonadati</taxon>
        <taxon>Spirochaetota</taxon>
        <taxon>Spirochaetia</taxon>
        <taxon>Leptospirales</taxon>
        <taxon>Leptospiraceae</taxon>
        <taxon>Leptospira</taxon>
    </lineage>
</organism>
<evidence type="ECO:0000313" key="2">
    <source>
        <dbReference type="Proteomes" id="UP000006329"/>
    </source>
</evidence>
<comment type="caution">
    <text evidence="1">The sequence shown here is derived from an EMBL/GenBank/DDBJ whole genome shotgun (WGS) entry which is preliminary data.</text>
</comment>
<accession>A0A0E2BK78</accession>
<name>A0A0E2BK78_9LEPT</name>
<protein>
    <submittedName>
        <fullName evidence="1">Uncharacterized protein</fullName>
    </submittedName>
</protein>
<dbReference type="Proteomes" id="UP000006329">
    <property type="component" value="Unassembled WGS sequence"/>
</dbReference>
<dbReference type="EMBL" id="AHON02000003">
    <property type="protein sequence ID" value="EKO35771.1"/>
    <property type="molecule type" value="Genomic_DNA"/>
</dbReference>
<sequence>MHSVPCPNLVNWNHLSGTSGNEKHKNYVFKKFEYCWIQNVRG</sequence>
<gene>
    <name evidence="1" type="ORF">LEP1GSC179_4173</name>
</gene>
<reference evidence="1" key="1">
    <citation type="submission" date="2012-10" db="EMBL/GenBank/DDBJ databases">
        <authorList>
            <person name="Harkins D.M."/>
            <person name="Durkin A.S."/>
            <person name="Brinkac L.M."/>
            <person name="Haft D.H."/>
            <person name="Selengut J.D."/>
            <person name="Sanka R."/>
            <person name="DePew J."/>
            <person name="Purushe J."/>
            <person name="Matthias M.A."/>
            <person name="Vinetz J.M."/>
            <person name="Sutton G.G."/>
            <person name="Nierman W.C."/>
            <person name="Fouts D.E."/>
        </authorList>
    </citation>
    <scope>NUCLEOTIDE SEQUENCE [LARGE SCALE GENOMIC DNA]</scope>
    <source>
        <strain evidence="1">MOR084</strain>
    </source>
</reference>
<keyword evidence="2" id="KW-1185">Reference proteome</keyword>